<dbReference type="InterPro" id="IPR000210">
    <property type="entry name" value="BTB/POZ_dom"/>
</dbReference>
<accession>G0NC87</accession>
<evidence type="ECO:0000313" key="2">
    <source>
        <dbReference type="EMBL" id="EGT57348.1"/>
    </source>
</evidence>
<dbReference type="HOGENOM" id="CLU_036654_0_1_1"/>
<dbReference type="OMA" id="YINAYRW"/>
<dbReference type="PROSITE" id="PS50097">
    <property type="entry name" value="BTB"/>
    <property type="match status" value="1"/>
</dbReference>
<dbReference type="InParanoid" id="G0NC87"/>
<dbReference type="Gene3D" id="3.30.710.10">
    <property type="entry name" value="Potassium Channel Kv1.1, Chain A"/>
    <property type="match status" value="1"/>
</dbReference>
<dbReference type="OrthoDB" id="5816681at2759"/>
<name>G0NC87_CAEBE</name>
<dbReference type="PANTHER" id="PTHR22744">
    <property type="entry name" value="HELIX LOOP HELIX PROTEIN 21-RELATED"/>
    <property type="match status" value="1"/>
</dbReference>
<reference evidence="3" key="1">
    <citation type="submission" date="2011-07" db="EMBL/GenBank/DDBJ databases">
        <authorList>
            <consortium name="Caenorhabditis brenneri Sequencing and Analysis Consortium"/>
            <person name="Wilson R.K."/>
        </authorList>
    </citation>
    <scope>NUCLEOTIDE SEQUENCE [LARGE SCALE GENOMIC DNA]</scope>
    <source>
        <strain evidence="3">PB2801</strain>
    </source>
</reference>
<dbReference type="SUPFAM" id="SSF54695">
    <property type="entry name" value="POZ domain"/>
    <property type="match status" value="1"/>
</dbReference>
<feature type="domain" description="BTB" evidence="1">
    <location>
        <begin position="139"/>
        <end position="206"/>
    </location>
</feature>
<dbReference type="InterPro" id="IPR011333">
    <property type="entry name" value="SKP1/BTB/POZ_sf"/>
</dbReference>
<evidence type="ECO:0000313" key="3">
    <source>
        <dbReference type="Proteomes" id="UP000008068"/>
    </source>
</evidence>
<proteinExistence type="predicted"/>
<dbReference type="EMBL" id="GL379861">
    <property type="protein sequence ID" value="EGT57348.1"/>
    <property type="molecule type" value="Genomic_DNA"/>
</dbReference>
<dbReference type="CDD" id="cd18186">
    <property type="entry name" value="BTB_POZ_ZBTB_KLHL-like"/>
    <property type="match status" value="1"/>
</dbReference>
<protein>
    <recommendedName>
        <fullName evidence="1">BTB domain-containing protein</fullName>
    </recommendedName>
</protein>
<dbReference type="Proteomes" id="UP000008068">
    <property type="component" value="Unassembled WGS sequence"/>
</dbReference>
<evidence type="ECO:0000259" key="1">
    <source>
        <dbReference type="PROSITE" id="PS50097"/>
    </source>
</evidence>
<keyword evidence="3" id="KW-1185">Reference proteome</keyword>
<dbReference type="AlphaFoldDB" id="G0NC87"/>
<dbReference type="SMART" id="SM00225">
    <property type="entry name" value="BTB"/>
    <property type="match status" value="1"/>
</dbReference>
<organism evidence="3">
    <name type="scientific">Caenorhabditis brenneri</name>
    <name type="common">Nematode worm</name>
    <dbReference type="NCBI Taxonomy" id="135651"/>
    <lineage>
        <taxon>Eukaryota</taxon>
        <taxon>Metazoa</taxon>
        <taxon>Ecdysozoa</taxon>
        <taxon>Nematoda</taxon>
        <taxon>Chromadorea</taxon>
        <taxon>Rhabditida</taxon>
        <taxon>Rhabditina</taxon>
        <taxon>Rhabditomorpha</taxon>
        <taxon>Rhabditoidea</taxon>
        <taxon>Rhabditidae</taxon>
        <taxon>Peloderinae</taxon>
        <taxon>Caenorhabditis</taxon>
    </lineage>
</organism>
<gene>
    <name evidence="2" type="ORF">CAEBREN_06755</name>
</gene>
<dbReference type="PANTHER" id="PTHR22744:SF14">
    <property type="entry name" value="BTB DOMAIN-CONTAINING PROTEIN-RELATED"/>
    <property type="match status" value="1"/>
</dbReference>
<dbReference type="Pfam" id="PF00651">
    <property type="entry name" value="BTB"/>
    <property type="match status" value="1"/>
</dbReference>
<sequence length="301" mass="35244">MKNEIINYQSEQIVLNDERKDVYFDITEELVGSYTYLPMLSYFHFFIDFELEEKFRARLTSFKAVITIYKTDVIGIRTLAHRNETLDINERVACAIPVRTNSYQGPKTHSFDFHLEITVEKSPVVKIQYEDVFVKTYVNNTPLEVEGKIIYVDKEFLSAYSHYFKCLFSKNYIDSTKPVISVKLATLEELGILFSAFYPEYITEIQDQHILQLVELAIRFQVPAVTKKVEFHLAEYAVMNKAKKLWIAEKFGLPKVIEKVFDQIKSRKAFGLDKLRASMKHSPYYPELSDGLKKRLEEFGF</sequence>